<accession>A0A9W6NWK5</accession>
<keyword evidence="2" id="KW-0812">Transmembrane</keyword>
<dbReference type="AlphaFoldDB" id="A0A9W6NWK5"/>
<reference evidence="3" key="2">
    <citation type="submission" date="2023-01" db="EMBL/GenBank/DDBJ databases">
        <authorList>
            <person name="Sun Q."/>
            <person name="Evtushenko L."/>
        </authorList>
    </citation>
    <scope>NUCLEOTIDE SEQUENCE</scope>
    <source>
        <strain evidence="3">VKM Ac-1069</strain>
    </source>
</reference>
<name>A0A9W6NWK5_9PSEU</name>
<dbReference type="RefSeq" id="WP_037049433.1">
    <property type="nucleotide sequence ID" value="NZ_BAAAUZ010000045.1"/>
</dbReference>
<feature type="transmembrane region" description="Helical" evidence="2">
    <location>
        <begin position="270"/>
        <end position="292"/>
    </location>
</feature>
<keyword evidence="4" id="KW-1185">Reference proteome</keyword>
<feature type="transmembrane region" description="Helical" evidence="2">
    <location>
        <begin position="416"/>
        <end position="439"/>
    </location>
</feature>
<comment type="caution">
    <text evidence="3">The sequence shown here is derived from an EMBL/GenBank/DDBJ whole genome shotgun (WGS) entry which is preliminary data.</text>
</comment>
<feature type="region of interest" description="Disordered" evidence="1">
    <location>
        <begin position="1"/>
        <end position="26"/>
    </location>
</feature>
<sequence>MTGPGNQPDGREDGAASQSSTNSATDGAQVGAQFGFVHGNVNYTYQTRDDSPAEKFRIGRNFLQAGAPGKAAELIEDARARGHDTPEVRFCHALALVSNRSASELALMESRPTLKLLIEQASSAPDDHYQQGLFVIGRILDLVLRRGAPPAPAPAPDRDEVFALYTALARDVRRDIGRHLDRLLAGVAEDEMELRRAEEIDQGRFDGDRRRRARKYFIPDPARPLRRYVDQDPHPIRSWALSGALCIVFALTAGYFLALTSGIGRTVASFLLPALVAAATGAGWGFVGVSAARRWNRLTRTRLEKRRAPRFDDTRIDSREDAKRFKATVRDMYNREFFFASPTDKQKAKQWRKDTEGIRRSLRQECIDLYGSRHRRNPASLEWLARHHAERMRQRWDRAEFKAWPDIYRPDHFRRLAGPVGAVLLLVIAVLLSANIIATASGAGILLWLCTLVAGSGAYVQVASTCASHKVATWQRRETDDELAEATRAFHRQMDYLKDRPSDVEIATWLDFDLRAIRNDALKLYGLRPGDLFTHLALTEGRPDGRRAREPRGPVRYEKYGTKLLLLTENGLRQFEIELDFFTGHLGDRKRLGFHYDKVASATVREAGRVAPGRRLTIISVEDETGNEIEASADETGHLYQQDFIIALVNGSETEIRVENYKDLTEPGEDQARLFELALETSGVRNAMRVMEAVAIEGRDWIQKEKKRHDWGAST</sequence>
<gene>
    <name evidence="3" type="ORF">GCM10017577_26880</name>
</gene>
<feature type="transmembrane region" description="Helical" evidence="2">
    <location>
        <begin position="445"/>
        <end position="467"/>
    </location>
</feature>
<reference evidence="3" key="1">
    <citation type="journal article" date="2014" name="Int. J. Syst. Evol. Microbiol.">
        <title>Complete genome sequence of Corynebacterium casei LMG S-19264T (=DSM 44701T), isolated from a smear-ripened cheese.</title>
        <authorList>
            <consortium name="US DOE Joint Genome Institute (JGI-PGF)"/>
            <person name="Walter F."/>
            <person name="Albersmeier A."/>
            <person name="Kalinowski J."/>
            <person name="Ruckert C."/>
        </authorList>
    </citation>
    <scope>NUCLEOTIDE SEQUENCE</scope>
    <source>
        <strain evidence="3">VKM Ac-1069</strain>
    </source>
</reference>
<proteinExistence type="predicted"/>
<feature type="transmembrane region" description="Helical" evidence="2">
    <location>
        <begin position="236"/>
        <end position="258"/>
    </location>
</feature>
<dbReference type="EMBL" id="BSFQ01000009">
    <property type="protein sequence ID" value="GLL11547.1"/>
    <property type="molecule type" value="Genomic_DNA"/>
</dbReference>
<evidence type="ECO:0000313" key="3">
    <source>
        <dbReference type="EMBL" id="GLL11547.1"/>
    </source>
</evidence>
<keyword evidence="2" id="KW-1133">Transmembrane helix</keyword>
<feature type="compositionally biased region" description="Polar residues" evidence="1">
    <location>
        <begin position="16"/>
        <end position="26"/>
    </location>
</feature>
<evidence type="ECO:0000256" key="1">
    <source>
        <dbReference type="SAM" id="MobiDB-lite"/>
    </source>
</evidence>
<protein>
    <submittedName>
        <fullName evidence="3">Uncharacterized protein</fullName>
    </submittedName>
</protein>
<evidence type="ECO:0000313" key="4">
    <source>
        <dbReference type="Proteomes" id="UP001143463"/>
    </source>
</evidence>
<evidence type="ECO:0000256" key="2">
    <source>
        <dbReference type="SAM" id="Phobius"/>
    </source>
</evidence>
<organism evidence="3 4">
    <name type="scientific">Pseudonocardia halophobica</name>
    <dbReference type="NCBI Taxonomy" id="29401"/>
    <lineage>
        <taxon>Bacteria</taxon>
        <taxon>Bacillati</taxon>
        <taxon>Actinomycetota</taxon>
        <taxon>Actinomycetes</taxon>
        <taxon>Pseudonocardiales</taxon>
        <taxon>Pseudonocardiaceae</taxon>
        <taxon>Pseudonocardia</taxon>
    </lineage>
</organism>
<keyword evidence="2" id="KW-0472">Membrane</keyword>
<dbReference type="Proteomes" id="UP001143463">
    <property type="component" value="Unassembled WGS sequence"/>
</dbReference>